<dbReference type="Gene3D" id="3.30.420.10">
    <property type="entry name" value="Ribonuclease H-like superfamily/Ribonuclease H"/>
    <property type="match status" value="2"/>
</dbReference>
<sequence>MYQAVADLRGCDSCQRAKPHAHAKRVPLTPMPIIDTIARWHIDLIGPFKETKLGHRYILIVVFAFGKWTEAFQVRSETAEEIALVLHKEIVSRYPQTNTVAERINKTVIQCLRTINIVGENQSNWAELLPGILMAFRMSPSASSEFSPYHLLFDHRPVQKAPPPDVTRADPRREDQPNFQNIIPPPSQHNDMNDQNQPDDSSDTDEPVDDISKQYYDVEKLVQRKKNDLMKLTWKKNKLV</sequence>
<dbReference type="OrthoDB" id="3863715at2759"/>
<dbReference type="EMBL" id="CACVKT020002165">
    <property type="protein sequence ID" value="CAC5375847.1"/>
    <property type="molecule type" value="Genomic_DNA"/>
</dbReference>
<feature type="compositionally biased region" description="Basic and acidic residues" evidence="1">
    <location>
        <begin position="167"/>
        <end position="176"/>
    </location>
</feature>
<keyword evidence="3" id="KW-1185">Reference proteome</keyword>
<dbReference type="SUPFAM" id="SSF53098">
    <property type="entry name" value="Ribonuclease H-like"/>
    <property type="match status" value="1"/>
</dbReference>
<dbReference type="InterPro" id="IPR052160">
    <property type="entry name" value="Gypsy_RT_Integrase-like"/>
</dbReference>
<evidence type="ECO:0000313" key="2">
    <source>
        <dbReference type="EMBL" id="CAC5375847.1"/>
    </source>
</evidence>
<dbReference type="InterPro" id="IPR012337">
    <property type="entry name" value="RNaseH-like_sf"/>
</dbReference>
<dbReference type="AlphaFoldDB" id="A0A6J8AXN0"/>
<evidence type="ECO:0000313" key="3">
    <source>
        <dbReference type="Proteomes" id="UP000507470"/>
    </source>
</evidence>
<reference evidence="2 3" key="1">
    <citation type="submission" date="2020-06" db="EMBL/GenBank/DDBJ databases">
        <authorList>
            <person name="Li R."/>
            <person name="Bekaert M."/>
        </authorList>
    </citation>
    <scope>NUCLEOTIDE SEQUENCE [LARGE SCALE GENOMIC DNA]</scope>
    <source>
        <strain evidence="3">wild</strain>
    </source>
</reference>
<evidence type="ECO:0000256" key="1">
    <source>
        <dbReference type="SAM" id="MobiDB-lite"/>
    </source>
</evidence>
<name>A0A6J8AXN0_MYTCO</name>
<dbReference type="Proteomes" id="UP000507470">
    <property type="component" value="Unassembled WGS sequence"/>
</dbReference>
<dbReference type="InterPro" id="IPR036397">
    <property type="entry name" value="RNaseH_sf"/>
</dbReference>
<evidence type="ECO:0008006" key="4">
    <source>
        <dbReference type="Google" id="ProtNLM"/>
    </source>
</evidence>
<gene>
    <name evidence="2" type="ORF">MCOR_12706</name>
</gene>
<accession>A0A6J8AXN0</accession>
<feature type="region of interest" description="Disordered" evidence="1">
    <location>
        <begin position="157"/>
        <end position="217"/>
    </location>
</feature>
<feature type="compositionally biased region" description="Acidic residues" evidence="1">
    <location>
        <begin position="200"/>
        <end position="209"/>
    </location>
</feature>
<protein>
    <recommendedName>
        <fullName evidence="4">Integrase catalytic domain-containing protein</fullName>
    </recommendedName>
</protein>
<dbReference type="PANTHER" id="PTHR47266">
    <property type="entry name" value="ENDONUCLEASE-RELATED"/>
    <property type="match status" value="1"/>
</dbReference>
<dbReference type="GO" id="GO:0003676">
    <property type="term" value="F:nucleic acid binding"/>
    <property type="evidence" value="ECO:0007669"/>
    <property type="project" value="InterPro"/>
</dbReference>
<organism evidence="2 3">
    <name type="scientific">Mytilus coruscus</name>
    <name type="common">Sea mussel</name>
    <dbReference type="NCBI Taxonomy" id="42192"/>
    <lineage>
        <taxon>Eukaryota</taxon>
        <taxon>Metazoa</taxon>
        <taxon>Spiralia</taxon>
        <taxon>Lophotrochozoa</taxon>
        <taxon>Mollusca</taxon>
        <taxon>Bivalvia</taxon>
        <taxon>Autobranchia</taxon>
        <taxon>Pteriomorphia</taxon>
        <taxon>Mytilida</taxon>
        <taxon>Mytiloidea</taxon>
        <taxon>Mytilidae</taxon>
        <taxon>Mytilinae</taxon>
        <taxon>Mytilus</taxon>
    </lineage>
</organism>
<proteinExistence type="predicted"/>